<reference evidence="1" key="1">
    <citation type="submission" date="2020-09" db="EMBL/GenBank/DDBJ databases">
        <title>New species isolated from human feces.</title>
        <authorList>
            <person name="Kitahara M."/>
            <person name="Shigeno Y."/>
            <person name="Shime M."/>
            <person name="Matsumoto Y."/>
            <person name="Nakamura S."/>
            <person name="Motooka D."/>
            <person name="Fukuoka S."/>
            <person name="Nishikawa H."/>
            <person name="Benno Y."/>
        </authorList>
    </citation>
    <scope>NUCLEOTIDE SEQUENCE</scope>
    <source>
        <strain evidence="1">MM35</strain>
    </source>
</reference>
<organism evidence="1 2">
    <name type="scientific">Vescimonas fastidiosa</name>
    <dbReference type="NCBI Taxonomy" id="2714353"/>
    <lineage>
        <taxon>Bacteria</taxon>
        <taxon>Bacillati</taxon>
        <taxon>Bacillota</taxon>
        <taxon>Clostridia</taxon>
        <taxon>Eubacteriales</taxon>
        <taxon>Oscillospiraceae</taxon>
        <taxon>Vescimonas</taxon>
    </lineage>
</organism>
<dbReference type="EMBL" id="AP023415">
    <property type="protein sequence ID" value="BCK78240.1"/>
    <property type="molecule type" value="Genomic_DNA"/>
</dbReference>
<dbReference type="RefSeq" id="WP_212818873.1">
    <property type="nucleotide sequence ID" value="NZ_AP023415.1"/>
</dbReference>
<accession>A0A810PQD9</accession>
<evidence type="ECO:0000313" key="1">
    <source>
        <dbReference type="EMBL" id="BCK78240.1"/>
    </source>
</evidence>
<evidence type="ECO:0000313" key="2">
    <source>
        <dbReference type="Proteomes" id="UP000681343"/>
    </source>
</evidence>
<name>A0A810PQD9_9FIRM</name>
<dbReference type="AlphaFoldDB" id="A0A810PQD9"/>
<keyword evidence="2" id="KW-1185">Reference proteome</keyword>
<gene>
    <name evidence="1" type="ORF">MM35RIKEN_04320</name>
</gene>
<dbReference type="KEGG" id="vfa:MM35RIKEN_04320"/>
<sequence>MIELKVLIDDLDYDSIAEYLIPALAESMARDQKGGILGGVLANNPDMLTSMARTLLGTLSQEKRDELLVQLLNKNREKLLQKATQAATDKGIQVKLCDLTARKF</sequence>
<proteinExistence type="predicted"/>
<dbReference type="Proteomes" id="UP000681343">
    <property type="component" value="Chromosome"/>
</dbReference>
<protein>
    <submittedName>
        <fullName evidence="1">Uncharacterized protein</fullName>
    </submittedName>
</protein>